<dbReference type="PROSITE" id="PS50166">
    <property type="entry name" value="IMPORTIN_B_NT"/>
    <property type="match status" value="1"/>
</dbReference>
<dbReference type="eggNOG" id="KOG2081">
    <property type="taxonomic scope" value="Eukaryota"/>
</dbReference>
<dbReference type="GO" id="GO:0006606">
    <property type="term" value="P:protein import into nucleus"/>
    <property type="evidence" value="ECO:0007669"/>
    <property type="project" value="EnsemblFungi"/>
</dbReference>
<dbReference type="Pfam" id="PF24140">
    <property type="entry name" value="TPR_TNPO3_IPO13_3rd"/>
    <property type="match status" value="1"/>
</dbReference>
<reference evidence="2 3" key="1">
    <citation type="journal article" date="2007" name="Nat. Biotechnol.">
        <title>Genome sequence of the lignocellulose-bioconverting and xylose-fermenting yeast Pichia stipitis.</title>
        <authorList>
            <person name="Jeffries T.W."/>
            <person name="Grigoriev I.V."/>
            <person name="Grimwood J."/>
            <person name="Laplaza J.M."/>
            <person name="Aerts A."/>
            <person name="Salamov A."/>
            <person name="Schmutz J."/>
            <person name="Lindquist E."/>
            <person name="Dehal P."/>
            <person name="Shapiro H."/>
            <person name="Jin Y.S."/>
            <person name="Passoth V."/>
            <person name="Richardson P.M."/>
        </authorList>
    </citation>
    <scope>NUCLEOTIDE SEQUENCE [LARGE SCALE GENOMIC DNA]</scope>
    <source>
        <strain evidence="3">ATCC 58785 / CBS 6054 / NBRC 10063 / NRRL Y-11545</strain>
    </source>
</reference>
<dbReference type="Gene3D" id="1.25.10.10">
    <property type="entry name" value="Leucine-rich Repeat Variant"/>
    <property type="match status" value="1"/>
</dbReference>
<dbReference type="InterPro" id="IPR057942">
    <property type="entry name" value="TPR_TNPO3_IPO13_3rd"/>
</dbReference>
<keyword evidence="3" id="KW-1185">Reference proteome</keyword>
<dbReference type="InterPro" id="IPR013598">
    <property type="entry name" value="Exportin-1/Importin-b-like"/>
</dbReference>
<name>A3LVL3_PICST</name>
<dbReference type="PANTHER" id="PTHR12363:SF53">
    <property type="entry name" value="MRNA TRANSPORT REGULATOR MTR10"/>
    <property type="match status" value="1"/>
</dbReference>
<evidence type="ECO:0000313" key="3">
    <source>
        <dbReference type="Proteomes" id="UP000002258"/>
    </source>
</evidence>
<dbReference type="InterPro" id="IPR058537">
    <property type="entry name" value="TPR_TNPO3_IPO13_4th"/>
</dbReference>
<protein>
    <recommendedName>
        <fullName evidence="1">Importin N-terminal domain-containing protein</fullName>
    </recommendedName>
</protein>
<dbReference type="STRING" id="322104.A3LVL3"/>
<dbReference type="Pfam" id="PF03810">
    <property type="entry name" value="IBN_N"/>
    <property type="match status" value="1"/>
</dbReference>
<dbReference type="SUPFAM" id="SSF48371">
    <property type="entry name" value="ARM repeat"/>
    <property type="match status" value="1"/>
</dbReference>
<dbReference type="GO" id="GO:0008139">
    <property type="term" value="F:nuclear localization sequence binding"/>
    <property type="evidence" value="ECO:0007669"/>
    <property type="project" value="EnsemblFungi"/>
</dbReference>
<dbReference type="FunFam" id="1.25.10.10:FF:000266">
    <property type="entry name" value="mRNA transport regulator MTR10"/>
    <property type="match status" value="1"/>
</dbReference>
<dbReference type="Pfam" id="PF24138">
    <property type="entry name" value="TPR_TNPO3_IPO13_2nd"/>
    <property type="match status" value="1"/>
</dbReference>
<dbReference type="RefSeq" id="XP_001384829.2">
    <property type="nucleotide sequence ID" value="XM_001384792.1"/>
</dbReference>
<dbReference type="GO" id="GO:0035719">
    <property type="term" value="P:tRNA import into nucleus"/>
    <property type="evidence" value="ECO:0007669"/>
    <property type="project" value="EnsemblFungi"/>
</dbReference>
<dbReference type="Proteomes" id="UP000002258">
    <property type="component" value="Chromosome 5"/>
</dbReference>
<dbReference type="GO" id="GO:0031267">
    <property type="term" value="F:small GTPase binding"/>
    <property type="evidence" value="ECO:0007669"/>
    <property type="project" value="InterPro"/>
</dbReference>
<dbReference type="Pfam" id="PF24139">
    <property type="entry name" value="TPR_TNPO3_IPO13_4th"/>
    <property type="match status" value="1"/>
</dbReference>
<dbReference type="GeneID" id="4839113"/>
<dbReference type="OMA" id="LECITSW"/>
<dbReference type="Pfam" id="PF08389">
    <property type="entry name" value="Xpo1"/>
    <property type="match status" value="1"/>
</dbReference>
<feature type="domain" description="Importin N-terminal" evidence="1">
    <location>
        <begin position="29"/>
        <end position="96"/>
    </location>
</feature>
<dbReference type="EMBL" id="CP000499">
    <property type="protein sequence ID" value="ABN66800.2"/>
    <property type="molecule type" value="Genomic_DNA"/>
</dbReference>
<dbReference type="GO" id="GO:0005634">
    <property type="term" value="C:nucleus"/>
    <property type="evidence" value="ECO:0007669"/>
    <property type="project" value="EnsemblFungi"/>
</dbReference>
<evidence type="ECO:0000313" key="2">
    <source>
        <dbReference type="EMBL" id="ABN66800.2"/>
    </source>
</evidence>
<dbReference type="OrthoDB" id="435593at2759"/>
<dbReference type="InParanoid" id="A3LVL3"/>
<dbReference type="PANTHER" id="PTHR12363">
    <property type="entry name" value="TRANSPORTIN 3 AND IMPORTIN 13"/>
    <property type="match status" value="1"/>
</dbReference>
<dbReference type="InterPro" id="IPR051345">
    <property type="entry name" value="Importin_beta-like_NTR"/>
</dbReference>
<evidence type="ECO:0000259" key="1">
    <source>
        <dbReference type="PROSITE" id="PS50166"/>
    </source>
</evidence>
<proteinExistence type="predicted"/>
<dbReference type="HOGENOM" id="CLU_005996_0_0_1"/>
<dbReference type="InterPro" id="IPR001494">
    <property type="entry name" value="Importin-beta_N"/>
</dbReference>
<dbReference type="InterPro" id="IPR016024">
    <property type="entry name" value="ARM-type_fold"/>
</dbReference>
<dbReference type="InterPro" id="IPR011989">
    <property type="entry name" value="ARM-like"/>
</dbReference>
<dbReference type="KEGG" id="pic:PICST_65774"/>
<dbReference type="GO" id="GO:0061015">
    <property type="term" value="P:snRNA import into nucleus"/>
    <property type="evidence" value="ECO:0007669"/>
    <property type="project" value="EnsemblFungi"/>
</dbReference>
<sequence>MVAGDNLQQLKSALETMYSNANQNDKINATHFLETFQKSQDAWEIVHTILNDAHLDIHIQLFAAQTLRSKVTYDLSQLPEQNFATLKNSIIQLLTVFTANNQRLVRTQLCVALAQLALQYLTWQDAVSEIVTKLSSTATYLPCLLDFLKILPEELSDVKKTSLSDDEFNTRTRELIENNVEQVLLLLKNLTDTNSSNSSQDSMVLDCLNSWIKECPIESILRIDSLTSLIFRSLASEETFDKSIECLCTIIRETRDIDNHELIEALYKQIIELNSFMHANPDRLEDPETFDGLSRLYVEAGESWHVLIAKNPKHFKPLVLILLEICKYQDDLDIVKYTFYFWHLLKQLLTISKFQESKEELADIFANLITIIIKHLTYPITGNDHDLFNGDREQEDKFKEFRYEMGDVLKDCCAVVGPSKALSIPFHQIQTILSSNMPSTNWQHLEAPLFSMRAMAKEVSTKEKVMLPTIMSFLVQLPEHPKVRYAATLVLGRYTEWTAKNPGFLEPQLNYIIKGFEIVSSNSADEQGKHDIIIAASRALMYFCQDCSELLVSYLEQLYMLYGQVRDQLDLESTYELVDGLAHVILKLPTENLYTTTEMFISPTLQTLNQLLVAGENEANSKSVADQIEVLTKFIYVLKANNFSKPDSPIARLFIEKIWPAISQLLAAYGKSVIASERILKLVKSGIQSQSTYLNSLLPEMATLLIQGFQQSHYGCYLWVSGVLIREYGDEYTSEDIKDAVYRFGMEQCSYFFNLLFNTNEEGVRAMSDVVEDYFRMMNDLLMFYPFKVIANQDLLKSTLKASLLTLNSINEFNPIISCIHFLVDLVSWGLPSPPISFFDESDLTIPRHGMQQFLVSENNGGELLRVVLNGLIFKFNNDIQQDTNDLILKILVAVPDKNISIGWLHEVVKALPNVNQKEISKLMDTVSVALPNKDNRRVRSALRDFVNWYSRKNVTPRSEF</sequence>
<dbReference type="AlphaFoldDB" id="A3LVL3"/>
<organism evidence="2 3">
    <name type="scientific">Scheffersomyces stipitis (strain ATCC 58785 / CBS 6054 / NBRC 10063 / NRRL Y-11545)</name>
    <name type="common">Yeast</name>
    <name type="synonym">Pichia stipitis</name>
    <dbReference type="NCBI Taxonomy" id="322104"/>
    <lineage>
        <taxon>Eukaryota</taxon>
        <taxon>Fungi</taxon>
        <taxon>Dikarya</taxon>
        <taxon>Ascomycota</taxon>
        <taxon>Saccharomycotina</taxon>
        <taxon>Pichiomycetes</taxon>
        <taxon>Debaryomycetaceae</taxon>
        <taxon>Scheffersomyces</taxon>
    </lineage>
</organism>
<dbReference type="SMART" id="SM00913">
    <property type="entry name" value="IBN_N"/>
    <property type="match status" value="1"/>
</dbReference>
<dbReference type="FunCoup" id="A3LVL3">
    <property type="interactions" value="1252"/>
</dbReference>
<dbReference type="GO" id="GO:0005737">
    <property type="term" value="C:cytoplasm"/>
    <property type="evidence" value="ECO:0007669"/>
    <property type="project" value="EnsemblFungi"/>
</dbReference>
<dbReference type="InterPro" id="IPR057941">
    <property type="entry name" value="TPR_TNPO3_IPO13_2nd"/>
</dbReference>
<accession>A3LVL3</accession>
<gene>
    <name evidence="2" type="ORF">PICST_65774</name>
</gene>